<accession>A0ABV7M4M1</accession>
<protein>
    <submittedName>
        <fullName evidence="1">Uncharacterized protein</fullName>
    </submittedName>
</protein>
<dbReference type="RefSeq" id="WP_019020592.1">
    <property type="nucleotide sequence ID" value="NZ_BMXD01000001.1"/>
</dbReference>
<dbReference type="Proteomes" id="UP001595640">
    <property type="component" value="Unassembled WGS sequence"/>
</dbReference>
<reference evidence="2" key="1">
    <citation type="journal article" date="2019" name="Int. J. Syst. Evol. Microbiol.">
        <title>The Global Catalogue of Microorganisms (GCM) 10K type strain sequencing project: providing services to taxonomists for standard genome sequencing and annotation.</title>
        <authorList>
            <consortium name="The Broad Institute Genomics Platform"/>
            <consortium name="The Broad Institute Genome Sequencing Center for Infectious Disease"/>
            <person name="Wu L."/>
            <person name="Ma J."/>
        </authorList>
    </citation>
    <scope>NUCLEOTIDE SEQUENCE [LARGE SCALE GENOMIC DNA]</scope>
    <source>
        <strain evidence="2">KCTC 12847</strain>
    </source>
</reference>
<evidence type="ECO:0000313" key="2">
    <source>
        <dbReference type="Proteomes" id="UP001595640"/>
    </source>
</evidence>
<evidence type="ECO:0000313" key="1">
    <source>
        <dbReference type="EMBL" id="MFC3293240.1"/>
    </source>
</evidence>
<dbReference type="EMBL" id="JBHRUH010000031">
    <property type="protein sequence ID" value="MFC3293240.1"/>
    <property type="molecule type" value="Genomic_DNA"/>
</dbReference>
<gene>
    <name evidence="1" type="ORF">ACFOEI_14380</name>
</gene>
<name>A0ABV7M4M1_9GAMM</name>
<proteinExistence type="predicted"/>
<keyword evidence="2" id="KW-1185">Reference proteome</keyword>
<organism evidence="1 2">
    <name type="scientific">Modicisalibacter luteus</name>
    <dbReference type="NCBI Taxonomy" id="453962"/>
    <lineage>
        <taxon>Bacteria</taxon>
        <taxon>Pseudomonadati</taxon>
        <taxon>Pseudomonadota</taxon>
        <taxon>Gammaproteobacteria</taxon>
        <taxon>Oceanospirillales</taxon>
        <taxon>Halomonadaceae</taxon>
        <taxon>Modicisalibacter</taxon>
    </lineage>
</organism>
<comment type="caution">
    <text evidence="1">The sequence shown here is derived from an EMBL/GenBank/DDBJ whole genome shotgun (WGS) entry which is preliminary data.</text>
</comment>
<sequence>MRHIEDMGIGELLGIIRRLPEGERRERALAAALSLLVEIEIEWRLDLRHQNVGFHNVSTIGNMGEGRGEMTGAVDHVGEAAERYRYECRWRSMAKALLRHVNERQRMALLLTGYAIPEQRNASQAISGIERHKAVLAGDRGLTLTEVCDSQLVILKRLGWSAMAGYGVGEWPAVNLQSWGLAPGRFDARAQRELMRDLRQSGKQAPFKTVESLRNTGKRGRARLQGLVLQQAECALA</sequence>